<dbReference type="Pfam" id="PF01476">
    <property type="entry name" value="LysM"/>
    <property type="match status" value="1"/>
</dbReference>
<dbReference type="SUPFAM" id="SSF54106">
    <property type="entry name" value="LysM domain"/>
    <property type="match status" value="1"/>
</dbReference>
<reference evidence="3" key="1">
    <citation type="submission" date="2023-02" db="EMBL/GenBank/DDBJ databases">
        <title>Nocardiopsis ansamitocini NBRC 112285.</title>
        <authorList>
            <person name="Ichikawa N."/>
            <person name="Sato H."/>
            <person name="Tonouchi N."/>
        </authorList>
    </citation>
    <scope>NUCLEOTIDE SEQUENCE</scope>
    <source>
        <strain evidence="3">NBRC 112285</strain>
    </source>
</reference>
<evidence type="ECO:0000256" key="1">
    <source>
        <dbReference type="SAM" id="SignalP"/>
    </source>
</evidence>
<dbReference type="InterPro" id="IPR018392">
    <property type="entry name" value="LysM"/>
</dbReference>
<sequence length="96" mass="9678">MLVSAAGSVAATAFAFTVLAAVALGASSAGASTESLFGLAESSTVVVGEGDTLWDIAQRVRPFEDPRRTVQDIVDLNGLSGSALEPGQELVLPSVS</sequence>
<evidence type="ECO:0000259" key="2">
    <source>
        <dbReference type="PROSITE" id="PS51782"/>
    </source>
</evidence>
<feature type="signal peptide" evidence="1">
    <location>
        <begin position="1"/>
        <end position="20"/>
    </location>
</feature>
<dbReference type="Gene3D" id="3.10.350.10">
    <property type="entry name" value="LysM domain"/>
    <property type="match status" value="1"/>
</dbReference>
<accession>A0A9W6P6H2</accession>
<dbReference type="EMBL" id="BSQG01000003">
    <property type="protein sequence ID" value="GLU48026.1"/>
    <property type="molecule type" value="Genomic_DNA"/>
</dbReference>
<dbReference type="SMART" id="SM00257">
    <property type="entry name" value="LysM"/>
    <property type="match status" value="1"/>
</dbReference>
<dbReference type="Proteomes" id="UP001165092">
    <property type="component" value="Unassembled WGS sequence"/>
</dbReference>
<comment type="caution">
    <text evidence="3">The sequence shown here is derived from an EMBL/GenBank/DDBJ whole genome shotgun (WGS) entry which is preliminary data.</text>
</comment>
<dbReference type="RefSeq" id="WP_285759368.1">
    <property type="nucleotide sequence ID" value="NZ_BSQG01000003.1"/>
</dbReference>
<name>A0A9W6P6H2_9ACTN</name>
<proteinExistence type="predicted"/>
<organism evidence="3 4">
    <name type="scientific">Nocardiopsis ansamitocini</name>
    <dbReference type="NCBI Taxonomy" id="1670832"/>
    <lineage>
        <taxon>Bacteria</taxon>
        <taxon>Bacillati</taxon>
        <taxon>Actinomycetota</taxon>
        <taxon>Actinomycetes</taxon>
        <taxon>Streptosporangiales</taxon>
        <taxon>Nocardiopsidaceae</taxon>
        <taxon>Nocardiopsis</taxon>
    </lineage>
</organism>
<dbReference type="InterPro" id="IPR036779">
    <property type="entry name" value="LysM_dom_sf"/>
</dbReference>
<gene>
    <name evidence="3" type="ORF">Nans01_23770</name>
</gene>
<dbReference type="PROSITE" id="PS51782">
    <property type="entry name" value="LYSM"/>
    <property type="match status" value="1"/>
</dbReference>
<keyword evidence="1" id="KW-0732">Signal</keyword>
<protein>
    <recommendedName>
        <fullName evidence="2">LysM domain-containing protein</fullName>
    </recommendedName>
</protein>
<feature type="domain" description="LysM" evidence="2">
    <location>
        <begin position="43"/>
        <end position="92"/>
    </location>
</feature>
<evidence type="ECO:0000313" key="4">
    <source>
        <dbReference type="Proteomes" id="UP001165092"/>
    </source>
</evidence>
<keyword evidence="4" id="KW-1185">Reference proteome</keyword>
<feature type="chain" id="PRO_5040847827" description="LysM domain-containing protein" evidence="1">
    <location>
        <begin position="21"/>
        <end position="96"/>
    </location>
</feature>
<dbReference type="CDD" id="cd00118">
    <property type="entry name" value="LysM"/>
    <property type="match status" value="1"/>
</dbReference>
<evidence type="ECO:0000313" key="3">
    <source>
        <dbReference type="EMBL" id="GLU48026.1"/>
    </source>
</evidence>
<dbReference type="AlphaFoldDB" id="A0A9W6P6H2"/>